<evidence type="ECO:0000313" key="3">
    <source>
        <dbReference type="EMBL" id="RAR64271.1"/>
    </source>
</evidence>
<accession>A0A328Y264</accession>
<dbReference type="CDD" id="cd06223">
    <property type="entry name" value="PRTases_typeI"/>
    <property type="match status" value="1"/>
</dbReference>
<feature type="compositionally biased region" description="Basic and acidic residues" evidence="2">
    <location>
        <begin position="133"/>
        <end position="150"/>
    </location>
</feature>
<protein>
    <submittedName>
        <fullName evidence="3">ComF family protein</fullName>
    </submittedName>
</protein>
<name>A0A328Y264_9GAMM</name>
<proteinExistence type="inferred from homology"/>
<dbReference type="InterPro" id="IPR000836">
    <property type="entry name" value="PRTase_dom"/>
</dbReference>
<comment type="similarity">
    <text evidence="1">Belongs to the ComF/GntX family.</text>
</comment>
<evidence type="ECO:0000256" key="1">
    <source>
        <dbReference type="ARBA" id="ARBA00008007"/>
    </source>
</evidence>
<sequence length="280" mass="30844">MIGASTLLSTEWLSVVDRWLRFALPGHCAFCLGETPPGAHWCNACAATLPWNQLACVGCAEPMAETLMSGSRRLDGAIRCGACLTQTPAFDSAWVPLRYEQEVMRLVQAFKFSASPRAGTLLLSLIEAGLTERREEGAEERHEERLEKGSEGGTAESTVSSAFGRRPDAVIPVPLHPRRARERGFDQADWLGRRLARRLGVPCMTAQRVRMTPTQRGLPRKARRANLRNAFMIERPLPAHVVLLDDVMTTGATFDALAKACRAAGAQRIEAWAVARTPRR</sequence>
<gene>
    <name evidence="3" type="ORF">BCL93_10189</name>
</gene>
<dbReference type="InterPro" id="IPR029057">
    <property type="entry name" value="PRTase-like"/>
</dbReference>
<comment type="caution">
    <text evidence="3">The sequence shown here is derived from an EMBL/GenBank/DDBJ whole genome shotgun (WGS) entry which is preliminary data.</text>
</comment>
<feature type="region of interest" description="Disordered" evidence="2">
    <location>
        <begin position="133"/>
        <end position="161"/>
    </location>
</feature>
<dbReference type="PANTHER" id="PTHR47505:SF1">
    <property type="entry name" value="DNA UTILIZATION PROTEIN YHGH"/>
    <property type="match status" value="1"/>
</dbReference>
<evidence type="ECO:0000256" key="2">
    <source>
        <dbReference type="SAM" id="MobiDB-lite"/>
    </source>
</evidence>
<dbReference type="SUPFAM" id="SSF53271">
    <property type="entry name" value="PRTase-like"/>
    <property type="match status" value="1"/>
</dbReference>
<dbReference type="Gene3D" id="3.40.50.2020">
    <property type="match status" value="1"/>
</dbReference>
<evidence type="ECO:0000313" key="4">
    <source>
        <dbReference type="Proteomes" id="UP000249700"/>
    </source>
</evidence>
<dbReference type="PANTHER" id="PTHR47505">
    <property type="entry name" value="DNA UTILIZATION PROTEIN YHGH"/>
    <property type="match status" value="1"/>
</dbReference>
<organism evidence="3 4">
    <name type="scientific">Onishia taeanensis</name>
    <dbReference type="NCBI Taxonomy" id="284577"/>
    <lineage>
        <taxon>Bacteria</taxon>
        <taxon>Pseudomonadati</taxon>
        <taxon>Pseudomonadota</taxon>
        <taxon>Gammaproteobacteria</taxon>
        <taxon>Oceanospirillales</taxon>
        <taxon>Halomonadaceae</taxon>
        <taxon>Onishia</taxon>
    </lineage>
</organism>
<dbReference type="Proteomes" id="UP000249700">
    <property type="component" value="Unassembled WGS sequence"/>
</dbReference>
<dbReference type="InterPro" id="IPR051910">
    <property type="entry name" value="ComF/GntX_DNA_util-trans"/>
</dbReference>
<dbReference type="AlphaFoldDB" id="A0A328Y264"/>
<reference evidence="3 4" key="1">
    <citation type="submission" date="2018-06" db="EMBL/GenBank/DDBJ databases">
        <title>Comparative analysis of microorganisms from saline springs in Andes Mountain Range, Colombia.</title>
        <authorList>
            <person name="Rubin E."/>
        </authorList>
    </citation>
    <scope>NUCLEOTIDE SEQUENCE [LARGE SCALE GENOMIC DNA]</scope>
    <source>
        <strain evidence="3 4">USBA-857</strain>
    </source>
</reference>
<dbReference type="EMBL" id="QLSX01000001">
    <property type="protein sequence ID" value="RAR64271.1"/>
    <property type="molecule type" value="Genomic_DNA"/>
</dbReference>